<protein>
    <recommendedName>
        <fullName evidence="2">Toxin CcdB</fullName>
    </recommendedName>
    <alternativeName>
        <fullName evidence="7">Cytotoxic protein CcdB</fullName>
    </alternativeName>
    <alternativeName>
        <fullName evidence="6">Protein LetD</fullName>
    </alternativeName>
</protein>
<name>A0A1I3VH94_9BACT</name>
<evidence type="ECO:0000256" key="3">
    <source>
        <dbReference type="ARBA" id="ARBA00022491"/>
    </source>
</evidence>
<proteinExistence type="inferred from homology"/>
<sequence length="105" mass="11425">MAQFAVYANPNRSTRATYPYLLDIQSDLLDDLRTTVVIPLSPLRLAGKAAISRLCPVLDIDGESFVALTQQLAGVDRKTLGKVVCDLGRYRSDIIAALDFIVSGI</sequence>
<keyword evidence="3" id="KW-0678">Repressor</keyword>
<evidence type="ECO:0000313" key="8">
    <source>
        <dbReference type="EMBL" id="SFJ94645.1"/>
    </source>
</evidence>
<evidence type="ECO:0000256" key="7">
    <source>
        <dbReference type="ARBA" id="ARBA00033135"/>
    </source>
</evidence>
<dbReference type="OrthoDB" id="9813510at2"/>
<dbReference type="GO" id="GO:0008657">
    <property type="term" value="F:DNA topoisomerase type II (double strand cut, ATP-hydrolyzing) inhibitor activity"/>
    <property type="evidence" value="ECO:0007669"/>
    <property type="project" value="InterPro"/>
</dbReference>
<dbReference type="STRING" id="52560.SAMN04488082_11059"/>
<dbReference type="EMBL" id="FORX01000010">
    <property type="protein sequence ID" value="SFJ94645.1"/>
    <property type="molecule type" value="Genomic_DNA"/>
</dbReference>
<dbReference type="Pfam" id="PF01845">
    <property type="entry name" value="CcdB"/>
    <property type="match status" value="1"/>
</dbReference>
<dbReference type="InterPro" id="IPR002712">
    <property type="entry name" value="CcdB"/>
</dbReference>
<gene>
    <name evidence="8" type="ORF">SAMN04488082_11059</name>
</gene>
<evidence type="ECO:0000256" key="6">
    <source>
        <dbReference type="ARBA" id="ARBA00029628"/>
    </source>
</evidence>
<accession>A0A1I3VH94</accession>
<keyword evidence="5" id="KW-0804">Transcription</keyword>
<comment type="similarity">
    <text evidence="1">Belongs to the CcdB toxin family.</text>
</comment>
<dbReference type="Gene3D" id="2.30.30.110">
    <property type="match status" value="1"/>
</dbReference>
<dbReference type="RefSeq" id="WP_092375252.1">
    <property type="nucleotide sequence ID" value="NZ_FORX01000010.1"/>
</dbReference>
<evidence type="ECO:0000313" key="9">
    <source>
        <dbReference type="Proteomes" id="UP000198635"/>
    </source>
</evidence>
<dbReference type="GO" id="GO:0006276">
    <property type="term" value="P:plasmid maintenance"/>
    <property type="evidence" value="ECO:0007669"/>
    <property type="project" value="InterPro"/>
</dbReference>
<organism evidence="8 9">
    <name type="scientific">Desulfomicrobium apsheronum</name>
    <dbReference type="NCBI Taxonomy" id="52560"/>
    <lineage>
        <taxon>Bacteria</taxon>
        <taxon>Pseudomonadati</taxon>
        <taxon>Thermodesulfobacteriota</taxon>
        <taxon>Desulfovibrionia</taxon>
        <taxon>Desulfovibrionales</taxon>
        <taxon>Desulfomicrobiaceae</taxon>
        <taxon>Desulfomicrobium</taxon>
    </lineage>
</organism>
<evidence type="ECO:0000256" key="1">
    <source>
        <dbReference type="ARBA" id="ARBA00005230"/>
    </source>
</evidence>
<evidence type="ECO:0000256" key="5">
    <source>
        <dbReference type="ARBA" id="ARBA00023163"/>
    </source>
</evidence>
<keyword evidence="4" id="KW-0805">Transcription regulation</keyword>
<dbReference type="InterPro" id="IPR011067">
    <property type="entry name" value="Plasmid_toxin/cell-grow_inhib"/>
</dbReference>
<evidence type="ECO:0000256" key="2">
    <source>
        <dbReference type="ARBA" id="ARBA00015075"/>
    </source>
</evidence>
<reference evidence="9" key="1">
    <citation type="submission" date="2016-10" db="EMBL/GenBank/DDBJ databases">
        <authorList>
            <person name="Varghese N."/>
            <person name="Submissions S."/>
        </authorList>
    </citation>
    <scope>NUCLEOTIDE SEQUENCE [LARGE SCALE GENOMIC DNA]</scope>
    <source>
        <strain evidence="9">DSM 5918</strain>
    </source>
</reference>
<evidence type="ECO:0000256" key="4">
    <source>
        <dbReference type="ARBA" id="ARBA00023015"/>
    </source>
</evidence>
<dbReference type="SUPFAM" id="SSF50118">
    <property type="entry name" value="Cell growth inhibitor/plasmid maintenance toxic component"/>
    <property type="match status" value="1"/>
</dbReference>
<keyword evidence="9" id="KW-1185">Reference proteome</keyword>
<dbReference type="AlphaFoldDB" id="A0A1I3VH94"/>
<dbReference type="Proteomes" id="UP000198635">
    <property type="component" value="Unassembled WGS sequence"/>
</dbReference>